<evidence type="ECO:0000256" key="5">
    <source>
        <dbReference type="ARBA" id="ARBA00022692"/>
    </source>
</evidence>
<dbReference type="SUPFAM" id="SSF161098">
    <property type="entry name" value="MetI-like"/>
    <property type="match status" value="1"/>
</dbReference>
<feature type="transmembrane region" description="Helical" evidence="8">
    <location>
        <begin position="264"/>
        <end position="284"/>
    </location>
</feature>
<keyword evidence="6 8" id="KW-1133">Transmembrane helix</keyword>
<keyword evidence="3 8" id="KW-0813">Transport</keyword>
<dbReference type="PANTHER" id="PTHR42929">
    <property type="entry name" value="INNER MEMBRANE ABC TRANSPORTER PERMEASE PROTEIN YDCU-RELATED-RELATED"/>
    <property type="match status" value="1"/>
</dbReference>
<evidence type="ECO:0000256" key="8">
    <source>
        <dbReference type="RuleBase" id="RU363032"/>
    </source>
</evidence>
<evidence type="ECO:0000313" key="11">
    <source>
        <dbReference type="Proteomes" id="UP000608579"/>
    </source>
</evidence>
<proteinExistence type="inferred from homology"/>
<feature type="transmembrane region" description="Helical" evidence="8">
    <location>
        <begin position="112"/>
        <end position="133"/>
    </location>
</feature>
<keyword evidence="4" id="KW-1003">Cell membrane</keyword>
<keyword evidence="5 8" id="KW-0812">Transmembrane</keyword>
<feature type="transmembrane region" description="Helical" evidence="8">
    <location>
        <begin position="164"/>
        <end position="185"/>
    </location>
</feature>
<comment type="subcellular location">
    <subcellularLocation>
        <location evidence="1 8">Cell membrane</location>
        <topology evidence="1 8">Multi-pass membrane protein</topology>
    </subcellularLocation>
</comment>
<evidence type="ECO:0000259" key="9">
    <source>
        <dbReference type="PROSITE" id="PS50928"/>
    </source>
</evidence>
<comment type="caution">
    <text evidence="10">The sequence shown here is derived from an EMBL/GenBank/DDBJ whole genome shotgun (WGS) entry which is preliminary data.</text>
</comment>
<dbReference type="InterPro" id="IPR035906">
    <property type="entry name" value="MetI-like_sf"/>
</dbReference>
<evidence type="ECO:0000256" key="6">
    <source>
        <dbReference type="ARBA" id="ARBA00022989"/>
    </source>
</evidence>
<accession>A0A832ZVN0</accession>
<dbReference type="Pfam" id="PF00528">
    <property type="entry name" value="BPD_transp_1"/>
    <property type="match status" value="1"/>
</dbReference>
<evidence type="ECO:0000313" key="10">
    <source>
        <dbReference type="EMBL" id="HIQ29696.1"/>
    </source>
</evidence>
<name>A0A832ZVN0_CALS0</name>
<dbReference type="GO" id="GO:0005886">
    <property type="term" value="C:plasma membrane"/>
    <property type="evidence" value="ECO:0007669"/>
    <property type="project" value="UniProtKB-SubCell"/>
</dbReference>
<evidence type="ECO:0000256" key="7">
    <source>
        <dbReference type="ARBA" id="ARBA00023136"/>
    </source>
</evidence>
<keyword evidence="7 8" id="KW-0472">Membrane</keyword>
<evidence type="ECO:0000256" key="1">
    <source>
        <dbReference type="ARBA" id="ARBA00004651"/>
    </source>
</evidence>
<evidence type="ECO:0000256" key="2">
    <source>
        <dbReference type="ARBA" id="ARBA00007069"/>
    </source>
</evidence>
<evidence type="ECO:0000256" key="4">
    <source>
        <dbReference type="ARBA" id="ARBA00022475"/>
    </source>
</evidence>
<evidence type="ECO:0000256" key="3">
    <source>
        <dbReference type="ARBA" id="ARBA00022448"/>
    </source>
</evidence>
<feature type="domain" description="ABC transmembrane type-1" evidence="9">
    <location>
        <begin position="77"/>
        <end position="285"/>
    </location>
</feature>
<dbReference type="InterPro" id="IPR000515">
    <property type="entry name" value="MetI-like"/>
</dbReference>
<feature type="transmembrane region" description="Helical" evidence="8">
    <location>
        <begin position="206"/>
        <end position="228"/>
    </location>
</feature>
<feature type="transmembrane region" description="Helical" evidence="8">
    <location>
        <begin position="21"/>
        <end position="48"/>
    </location>
</feature>
<sequence length="293" mass="32666">MSEKILEKIRHRRKAQLLLILSLPLAFYIIYFLIPFIAAVGVSVGLILPREVQLQRGEVITLRYYMDAINPIFLKVLGKSLYIAVATTVLCLVLGYPLAYYVAFKGGRYRNVLILLVIVPFWVTFLLRAYAMLSLLSPEGVLNSFLINTGIISKPLFLIYNENAVLLGMVYGYLPFTVLPLYASLEKISRVYVEAAKVLGASPVRAFLHVTLPLSKPGLVAGTLLTFIPSAGEFIIPEFLGGPNEFFVGNMIYSAFIEAQNWNWGASIATIYIAIVIAGIMLYLKYVGEELRI</sequence>
<dbReference type="Gene3D" id="1.10.3720.10">
    <property type="entry name" value="MetI-like"/>
    <property type="match status" value="1"/>
</dbReference>
<protein>
    <submittedName>
        <fullName evidence="10">ABC transporter permease</fullName>
    </submittedName>
</protein>
<dbReference type="Proteomes" id="UP000608579">
    <property type="component" value="Unassembled WGS sequence"/>
</dbReference>
<comment type="similarity">
    <text evidence="2">Belongs to the binding-protein-dependent transport system permease family. CysTW subfamily.</text>
</comment>
<dbReference type="CDD" id="cd06261">
    <property type="entry name" value="TM_PBP2"/>
    <property type="match status" value="1"/>
</dbReference>
<dbReference type="GO" id="GO:0055085">
    <property type="term" value="P:transmembrane transport"/>
    <property type="evidence" value="ECO:0007669"/>
    <property type="project" value="InterPro"/>
</dbReference>
<reference evidence="10" key="1">
    <citation type="journal article" date="2020" name="ISME J.">
        <title>Gammaproteobacteria mediating utilization of methyl-, sulfur- and petroleum organic compounds in deep ocean hydrothermal plumes.</title>
        <authorList>
            <person name="Zhou Z."/>
            <person name="Liu Y."/>
            <person name="Pan J."/>
            <person name="Cron B.R."/>
            <person name="Toner B.M."/>
            <person name="Anantharaman K."/>
            <person name="Breier J.A."/>
            <person name="Dick G.J."/>
            <person name="Li M."/>
        </authorList>
    </citation>
    <scope>NUCLEOTIDE SEQUENCE</scope>
    <source>
        <strain evidence="10">SZUA-1515</strain>
    </source>
</reference>
<dbReference type="PANTHER" id="PTHR42929:SF1">
    <property type="entry name" value="INNER MEMBRANE ABC TRANSPORTER PERMEASE PROTEIN YDCU-RELATED"/>
    <property type="match status" value="1"/>
</dbReference>
<organism evidence="10 11">
    <name type="scientific">Caldiarchaeum subterraneum</name>
    <dbReference type="NCBI Taxonomy" id="311458"/>
    <lineage>
        <taxon>Archaea</taxon>
        <taxon>Nitrososphaerota</taxon>
        <taxon>Candidatus Caldarchaeales</taxon>
        <taxon>Candidatus Caldarchaeaceae</taxon>
        <taxon>Candidatus Caldarchaeum</taxon>
    </lineage>
</organism>
<dbReference type="PROSITE" id="PS50928">
    <property type="entry name" value="ABC_TM1"/>
    <property type="match status" value="1"/>
</dbReference>
<gene>
    <name evidence="10" type="ORF">EYH45_03930</name>
</gene>
<dbReference type="AlphaFoldDB" id="A0A832ZVN0"/>
<feature type="transmembrane region" description="Helical" evidence="8">
    <location>
        <begin position="81"/>
        <end position="100"/>
    </location>
</feature>
<dbReference type="EMBL" id="DQVM01000076">
    <property type="protein sequence ID" value="HIQ29696.1"/>
    <property type="molecule type" value="Genomic_DNA"/>
</dbReference>